<evidence type="ECO:0000256" key="3">
    <source>
        <dbReference type="ARBA" id="ARBA00022729"/>
    </source>
</evidence>
<dbReference type="PROSITE" id="PS51318">
    <property type="entry name" value="TAT"/>
    <property type="match status" value="1"/>
</dbReference>
<keyword evidence="6" id="KW-0812">Transmembrane</keyword>
<sequence length="196" mass="19904">MAFLSRRLLGGGLAALVCAAVLACPASPASAHDALKRSSPAKDAQVASVEEIELEYSASVRFPFVVLHDAAGKEVPLGKPRLEGPKVLTDVPQPLAPGAYTIGWRVVSSDGHPIEGEIPFRVKGTPSPRATPTGEAAPPSAAPSDVGGAATAADQSAAAQSGVPGWVWGGLAVLVVLGAFVLFRSSRRKPGEPDAG</sequence>
<proteinExistence type="predicted"/>
<dbReference type="PROSITE" id="PS51257">
    <property type="entry name" value="PROKAR_LIPOPROTEIN"/>
    <property type="match status" value="1"/>
</dbReference>
<keyword evidence="6" id="KW-1133">Transmembrane helix</keyword>
<evidence type="ECO:0000313" key="10">
    <source>
        <dbReference type="Proteomes" id="UP000295302"/>
    </source>
</evidence>
<dbReference type="InterPro" id="IPR014756">
    <property type="entry name" value="Ig_E-set"/>
</dbReference>
<evidence type="ECO:0000256" key="4">
    <source>
        <dbReference type="ARBA" id="ARBA00023008"/>
    </source>
</evidence>
<keyword evidence="6" id="KW-0472">Membrane</keyword>
<evidence type="ECO:0000313" key="9">
    <source>
        <dbReference type="EMBL" id="TDD40888.1"/>
    </source>
</evidence>
<keyword evidence="2" id="KW-0479">Metal-binding</keyword>
<dbReference type="GO" id="GO:0046688">
    <property type="term" value="P:response to copper ion"/>
    <property type="evidence" value="ECO:0007669"/>
    <property type="project" value="InterPro"/>
</dbReference>
<dbReference type="PANTHER" id="PTHR34820">
    <property type="entry name" value="INNER MEMBRANE PROTEIN YEBZ"/>
    <property type="match status" value="1"/>
</dbReference>
<dbReference type="InterPro" id="IPR007348">
    <property type="entry name" value="CopC_dom"/>
</dbReference>
<feature type="signal peptide" evidence="7">
    <location>
        <begin position="1"/>
        <end position="23"/>
    </location>
</feature>
<dbReference type="Proteomes" id="UP000295302">
    <property type="component" value="Unassembled WGS sequence"/>
</dbReference>
<evidence type="ECO:0000256" key="6">
    <source>
        <dbReference type="SAM" id="Phobius"/>
    </source>
</evidence>
<reference evidence="9 10" key="1">
    <citation type="submission" date="2019-03" db="EMBL/GenBank/DDBJ databases">
        <title>Draft genome sequences of novel Actinobacteria.</title>
        <authorList>
            <person name="Sahin N."/>
            <person name="Ay H."/>
            <person name="Saygin H."/>
        </authorList>
    </citation>
    <scope>NUCLEOTIDE SEQUENCE [LARGE SCALE GENOMIC DNA]</scope>
    <source>
        <strain evidence="9 10">CH32</strain>
    </source>
</reference>
<dbReference type="GO" id="GO:0030313">
    <property type="term" value="C:cell envelope"/>
    <property type="evidence" value="ECO:0007669"/>
    <property type="project" value="UniProtKB-SubCell"/>
</dbReference>
<dbReference type="InterPro" id="IPR032694">
    <property type="entry name" value="CopC/D"/>
</dbReference>
<name>A0A4R4Y8Q6_9ACTN</name>
<keyword evidence="10" id="KW-1185">Reference proteome</keyword>
<dbReference type="Gene3D" id="2.60.40.1220">
    <property type="match status" value="1"/>
</dbReference>
<dbReference type="Pfam" id="PF04234">
    <property type="entry name" value="CopC"/>
    <property type="match status" value="1"/>
</dbReference>
<evidence type="ECO:0000259" key="8">
    <source>
        <dbReference type="Pfam" id="PF04234"/>
    </source>
</evidence>
<gene>
    <name evidence="9" type="ORF">E1286_33730</name>
</gene>
<dbReference type="GO" id="GO:0005886">
    <property type="term" value="C:plasma membrane"/>
    <property type="evidence" value="ECO:0007669"/>
    <property type="project" value="TreeGrafter"/>
</dbReference>
<feature type="domain" description="CopC" evidence="8">
    <location>
        <begin position="32"/>
        <end position="122"/>
    </location>
</feature>
<accession>A0A4R4Y8Q6</accession>
<dbReference type="InterPro" id="IPR014755">
    <property type="entry name" value="Cu-Rt/internalin_Ig-like"/>
</dbReference>
<dbReference type="AlphaFoldDB" id="A0A4R4Y8Q6"/>
<comment type="subcellular location">
    <subcellularLocation>
        <location evidence="1">Cell envelope</location>
    </subcellularLocation>
</comment>
<feature type="chain" id="PRO_5039083800" evidence="7">
    <location>
        <begin position="24"/>
        <end position="196"/>
    </location>
</feature>
<organism evidence="9 10">
    <name type="scientific">Nonomuraea terrae</name>
    <dbReference type="NCBI Taxonomy" id="2530383"/>
    <lineage>
        <taxon>Bacteria</taxon>
        <taxon>Bacillati</taxon>
        <taxon>Actinomycetota</taxon>
        <taxon>Actinomycetes</taxon>
        <taxon>Streptosporangiales</taxon>
        <taxon>Streptosporangiaceae</taxon>
        <taxon>Nonomuraea</taxon>
    </lineage>
</organism>
<evidence type="ECO:0000256" key="2">
    <source>
        <dbReference type="ARBA" id="ARBA00022723"/>
    </source>
</evidence>
<dbReference type="SUPFAM" id="SSF81296">
    <property type="entry name" value="E set domains"/>
    <property type="match status" value="1"/>
</dbReference>
<feature type="region of interest" description="Disordered" evidence="5">
    <location>
        <begin position="116"/>
        <end position="149"/>
    </location>
</feature>
<dbReference type="GO" id="GO:0042597">
    <property type="term" value="C:periplasmic space"/>
    <property type="evidence" value="ECO:0007669"/>
    <property type="project" value="InterPro"/>
</dbReference>
<evidence type="ECO:0000256" key="7">
    <source>
        <dbReference type="SAM" id="SignalP"/>
    </source>
</evidence>
<dbReference type="EMBL" id="SMKQ01000152">
    <property type="protein sequence ID" value="TDD40888.1"/>
    <property type="molecule type" value="Genomic_DNA"/>
</dbReference>
<dbReference type="GO" id="GO:0006825">
    <property type="term" value="P:copper ion transport"/>
    <property type="evidence" value="ECO:0007669"/>
    <property type="project" value="InterPro"/>
</dbReference>
<protein>
    <submittedName>
        <fullName evidence="9">Copper resistance protein CopC</fullName>
    </submittedName>
</protein>
<dbReference type="InterPro" id="IPR006311">
    <property type="entry name" value="TAT_signal"/>
</dbReference>
<dbReference type="OrthoDB" id="5242236at2"/>
<comment type="caution">
    <text evidence="9">The sequence shown here is derived from an EMBL/GenBank/DDBJ whole genome shotgun (WGS) entry which is preliminary data.</text>
</comment>
<evidence type="ECO:0000256" key="1">
    <source>
        <dbReference type="ARBA" id="ARBA00004196"/>
    </source>
</evidence>
<feature type="transmembrane region" description="Helical" evidence="6">
    <location>
        <begin position="165"/>
        <end position="183"/>
    </location>
</feature>
<keyword evidence="3 7" id="KW-0732">Signal</keyword>
<evidence type="ECO:0000256" key="5">
    <source>
        <dbReference type="SAM" id="MobiDB-lite"/>
    </source>
</evidence>
<dbReference type="PANTHER" id="PTHR34820:SF4">
    <property type="entry name" value="INNER MEMBRANE PROTEIN YEBZ"/>
    <property type="match status" value="1"/>
</dbReference>
<dbReference type="RefSeq" id="WP_132619014.1">
    <property type="nucleotide sequence ID" value="NZ_SMKQ01000152.1"/>
</dbReference>
<keyword evidence="4" id="KW-0186">Copper</keyword>
<dbReference type="GO" id="GO:0005507">
    <property type="term" value="F:copper ion binding"/>
    <property type="evidence" value="ECO:0007669"/>
    <property type="project" value="InterPro"/>
</dbReference>